<dbReference type="AlphaFoldDB" id="A0A6P3XBM5"/>
<organism evidence="2 3">
    <name type="scientific">Dinoponera quadriceps</name>
    <name type="common">South American ant</name>
    <dbReference type="NCBI Taxonomy" id="609295"/>
    <lineage>
        <taxon>Eukaryota</taxon>
        <taxon>Metazoa</taxon>
        <taxon>Ecdysozoa</taxon>
        <taxon>Arthropoda</taxon>
        <taxon>Hexapoda</taxon>
        <taxon>Insecta</taxon>
        <taxon>Pterygota</taxon>
        <taxon>Neoptera</taxon>
        <taxon>Endopterygota</taxon>
        <taxon>Hymenoptera</taxon>
        <taxon>Apocrita</taxon>
        <taxon>Aculeata</taxon>
        <taxon>Formicoidea</taxon>
        <taxon>Formicidae</taxon>
        <taxon>Ponerinae</taxon>
        <taxon>Ponerini</taxon>
        <taxon>Dinoponera</taxon>
    </lineage>
</organism>
<reference evidence="3" key="1">
    <citation type="submission" date="2025-08" db="UniProtKB">
        <authorList>
            <consortium name="RefSeq"/>
        </authorList>
    </citation>
    <scope>IDENTIFICATION</scope>
</reference>
<dbReference type="Proteomes" id="UP000515204">
    <property type="component" value="Unplaced"/>
</dbReference>
<dbReference type="RefSeq" id="XP_014475299.1">
    <property type="nucleotide sequence ID" value="XM_014619813.1"/>
</dbReference>
<keyword evidence="1" id="KW-1133">Transmembrane helix</keyword>
<dbReference type="GeneID" id="106744782"/>
<evidence type="ECO:0000313" key="3">
    <source>
        <dbReference type="RefSeq" id="XP_014475299.1"/>
    </source>
</evidence>
<evidence type="ECO:0000313" key="2">
    <source>
        <dbReference type="Proteomes" id="UP000515204"/>
    </source>
</evidence>
<dbReference type="KEGG" id="dqu:106744782"/>
<sequence length="127" mass="15150">MARSGNIDIRSVFEGYLQKERQFEQEIEECNKLRREIRSRNVVRVSDASSTSLLVNLEKSRVRNQTLLKVCYNILLYFFFFLTSQKKTFFRSSVQFPWNFGNRKLYVLEIIIVLEIIRDLSVSKRSI</sequence>
<keyword evidence="1" id="KW-0812">Transmembrane</keyword>
<accession>A0A6P3XBM5</accession>
<dbReference type="OrthoDB" id="7731029at2759"/>
<proteinExistence type="predicted"/>
<feature type="transmembrane region" description="Helical" evidence="1">
    <location>
        <begin position="66"/>
        <end position="85"/>
    </location>
</feature>
<keyword evidence="1" id="KW-0472">Membrane</keyword>
<gene>
    <name evidence="3" type="primary">LOC106744782</name>
</gene>
<name>A0A6P3XBM5_DINQU</name>
<evidence type="ECO:0000256" key="1">
    <source>
        <dbReference type="SAM" id="Phobius"/>
    </source>
</evidence>
<keyword evidence="2" id="KW-1185">Reference proteome</keyword>
<protein>
    <submittedName>
        <fullName evidence="3">Uncharacterized protein LOC106744782 isoform X1</fullName>
    </submittedName>
</protein>